<comment type="caution">
    <text evidence="4">The sequence shown here is derived from an EMBL/GenBank/DDBJ whole genome shotgun (WGS) entry which is preliminary data.</text>
</comment>
<keyword evidence="5" id="KW-1185">Reference proteome</keyword>
<dbReference type="EMBL" id="PYFQ01000002">
    <property type="protein sequence ID" value="PSK39616.1"/>
    <property type="molecule type" value="Genomic_DNA"/>
</dbReference>
<dbReference type="InterPro" id="IPR033647">
    <property type="entry name" value="Aar2_N"/>
</dbReference>
<dbReference type="InterPro" id="IPR007946">
    <property type="entry name" value="AAR2"/>
</dbReference>
<dbReference type="Proteomes" id="UP000241107">
    <property type="component" value="Unassembled WGS sequence"/>
</dbReference>
<name>A0A2P7YUI2_9ASCO</name>
<evidence type="ECO:0000259" key="2">
    <source>
        <dbReference type="Pfam" id="PF05282"/>
    </source>
</evidence>
<dbReference type="PANTHER" id="PTHR12689:SF4">
    <property type="entry name" value="PROTEIN AAR2 HOMOLOG"/>
    <property type="match status" value="1"/>
</dbReference>
<feature type="domain" description="AAR2 C-terminal" evidence="2">
    <location>
        <begin position="174"/>
        <end position="310"/>
    </location>
</feature>
<dbReference type="GO" id="GO:0000244">
    <property type="term" value="P:spliceosomal tri-snRNP complex assembly"/>
    <property type="evidence" value="ECO:0007669"/>
    <property type="project" value="TreeGrafter"/>
</dbReference>
<dbReference type="VEuPathDB" id="FungiDB:C7M61_001416"/>
<evidence type="ECO:0008006" key="6">
    <source>
        <dbReference type="Google" id="ProtNLM"/>
    </source>
</evidence>
<dbReference type="PANTHER" id="PTHR12689">
    <property type="entry name" value="A1 CISTRON SPLICING FACTOR AAR2-RELATED"/>
    <property type="match status" value="1"/>
</dbReference>
<dbReference type="STRING" id="418784.A0A2P7YUI2"/>
<dbReference type="RefSeq" id="XP_024714706.1">
    <property type="nucleotide sequence ID" value="XM_024856826.1"/>
</dbReference>
<dbReference type="Pfam" id="PF05282">
    <property type="entry name" value="AAR2"/>
    <property type="match status" value="1"/>
</dbReference>
<dbReference type="Pfam" id="PF20981">
    <property type="entry name" value="AAR2_1st"/>
    <property type="match status" value="1"/>
</dbReference>
<evidence type="ECO:0000313" key="4">
    <source>
        <dbReference type="EMBL" id="PSK39616.1"/>
    </source>
</evidence>
<protein>
    <recommendedName>
        <fullName evidence="6">A1 cistron-splicing factor AAR2</fullName>
    </recommendedName>
</protein>
<proteinExistence type="inferred from homology"/>
<dbReference type="InterPro" id="IPR038514">
    <property type="entry name" value="AAR2_C_sf"/>
</dbReference>
<evidence type="ECO:0000256" key="1">
    <source>
        <dbReference type="ARBA" id="ARBA00006281"/>
    </source>
</evidence>
<dbReference type="InterPro" id="IPR038516">
    <property type="entry name" value="AAR2_N_sf"/>
</dbReference>
<gene>
    <name evidence="4" type="ORF">C7M61_001416</name>
</gene>
<sequence>MSGPPQGTLWIDLLPLNNPDYVIGIDTAFFNVNAVFKGLNLIPAGLHLFHYADGDMRAGKWFEFHDKQVTSIYWDCEKEQFLQKTPDMDKVASEYHFMVLYPEDIEAWTSLTRHIEMSDIQAIGPSEPVTTATPLKEENMVLKRTLKSKDPNQVLLDQTSEELSYTIVLFRETEGNSDEQKTKNALDRSWQLHQLYSSKWLLLSELQISFVHFCVLANLCSCTQWTTLLRLVLLSEAFLREGAEFANCFLELFLAQLEKIPEEYVGTTELGVVDIKEFTGIFEKLGSIFQNSSRWHAIDSVCQSRFGFQIKNLQAKFDADNYEIYDLNDHDEEDEDAPALV</sequence>
<comment type="similarity">
    <text evidence="1">Belongs to the AAR2 family.</text>
</comment>
<evidence type="ECO:0000259" key="3">
    <source>
        <dbReference type="Pfam" id="PF20981"/>
    </source>
</evidence>
<dbReference type="CDD" id="cd13777">
    <property type="entry name" value="Aar2_N"/>
    <property type="match status" value="1"/>
</dbReference>
<dbReference type="Gene3D" id="1.25.40.550">
    <property type="entry name" value="Aar2, C-terminal domain-like"/>
    <property type="match status" value="1"/>
</dbReference>
<dbReference type="OrthoDB" id="201752at2759"/>
<dbReference type="CDD" id="cd13778">
    <property type="entry name" value="Aar2_C"/>
    <property type="match status" value="1"/>
</dbReference>
<evidence type="ECO:0000313" key="5">
    <source>
        <dbReference type="Proteomes" id="UP000241107"/>
    </source>
</evidence>
<feature type="domain" description="AAR2 N-terminal" evidence="3">
    <location>
        <begin position="19"/>
        <end position="123"/>
    </location>
</feature>
<dbReference type="GeneID" id="36564806"/>
<dbReference type="AlphaFoldDB" id="A0A2P7YUI2"/>
<dbReference type="InterPro" id="IPR033648">
    <property type="entry name" value="AAR2_C"/>
</dbReference>
<dbReference type="Gene3D" id="2.60.34.20">
    <property type="match status" value="1"/>
</dbReference>
<organism evidence="4 5">
    <name type="scientific">Candidozyma pseudohaemuli</name>
    <dbReference type="NCBI Taxonomy" id="418784"/>
    <lineage>
        <taxon>Eukaryota</taxon>
        <taxon>Fungi</taxon>
        <taxon>Dikarya</taxon>
        <taxon>Ascomycota</taxon>
        <taxon>Saccharomycotina</taxon>
        <taxon>Pichiomycetes</taxon>
        <taxon>Metschnikowiaceae</taxon>
        <taxon>Candidozyma</taxon>
    </lineage>
</organism>
<accession>A0A2P7YUI2</accession>
<reference evidence="4 5" key="1">
    <citation type="submission" date="2018-03" db="EMBL/GenBank/DDBJ databases">
        <title>Candida pseudohaemulonii genome assembly and annotation.</title>
        <authorList>
            <person name="Munoz J.F."/>
            <person name="Gade L.G."/>
            <person name="Chow N.A."/>
            <person name="Litvintseva A.P."/>
            <person name="Loparev V.N."/>
            <person name="Cuomo C.A."/>
        </authorList>
    </citation>
    <scope>NUCLEOTIDE SEQUENCE [LARGE SCALE GENOMIC DNA]</scope>
    <source>
        <strain evidence="4 5">B12108</strain>
    </source>
</reference>